<dbReference type="InterPro" id="IPR040079">
    <property type="entry name" value="Glutathione_S-Trfase"/>
</dbReference>
<organism evidence="2 3">
    <name type="scientific">Lolium multiflorum</name>
    <name type="common">Italian ryegrass</name>
    <name type="synonym">Lolium perenne subsp. multiflorum</name>
    <dbReference type="NCBI Taxonomy" id="4521"/>
    <lineage>
        <taxon>Eukaryota</taxon>
        <taxon>Viridiplantae</taxon>
        <taxon>Streptophyta</taxon>
        <taxon>Embryophyta</taxon>
        <taxon>Tracheophyta</taxon>
        <taxon>Spermatophyta</taxon>
        <taxon>Magnoliopsida</taxon>
        <taxon>Liliopsida</taxon>
        <taxon>Poales</taxon>
        <taxon>Poaceae</taxon>
        <taxon>BOP clade</taxon>
        <taxon>Pooideae</taxon>
        <taxon>Poodae</taxon>
        <taxon>Poeae</taxon>
        <taxon>Poeae Chloroplast Group 2 (Poeae type)</taxon>
        <taxon>Loliodinae</taxon>
        <taxon>Loliinae</taxon>
        <taxon>Lolium</taxon>
    </lineage>
</organism>
<reference evidence="2" key="1">
    <citation type="submission" date="2023-07" db="EMBL/GenBank/DDBJ databases">
        <title>A chromosome-level genome assembly of Lolium multiflorum.</title>
        <authorList>
            <person name="Chen Y."/>
            <person name="Copetti D."/>
            <person name="Kolliker R."/>
            <person name="Studer B."/>
        </authorList>
    </citation>
    <scope>NUCLEOTIDE SEQUENCE</scope>
    <source>
        <strain evidence="2">02402/16</strain>
        <tissue evidence="2">Leaf</tissue>
    </source>
</reference>
<dbReference type="InterPro" id="IPR036249">
    <property type="entry name" value="Thioredoxin-like_sf"/>
</dbReference>
<dbReference type="CDD" id="cd03185">
    <property type="entry name" value="GST_C_Tau"/>
    <property type="match status" value="1"/>
</dbReference>
<dbReference type="Gene3D" id="1.20.1050.10">
    <property type="match status" value="1"/>
</dbReference>
<feature type="domain" description="GST N-terminal" evidence="1">
    <location>
        <begin position="4"/>
        <end position="84"/>
    </location>
</feature>
<dbReference type="AlphaFoldDB" id="A0AAD8T644"/>
<dbReference type="InterPro" id="IPR045073">
    <property type="entry name" value="Omega/Tau-like"/>
</dbReference>
<dbReference type="SUPFAM" id="SSF52833">
    <property type="entry name" value="Thioredoxin-like"/>
    <property type="match status" value="1"/>
</dbReference>
<dbReference type="PANTHER" id="PTHR11260">
    <property type="entry name" value="GLUTATHIONE S-TRANSFERASE, GST, SUPERFAMILY, GST DOMAIN CONTAINING"/>
    <property type="match status" value="1"/>
</dbReference>
<dbReference type="InterPro" id="IPR004045">
    <property type="entry name" value="Glutathione_S-Trfase_N"/>
</dbReference>
<dbReference type="InterPro" id="IPR036282">
    <property type="entry name" value="Glutathione-S-Trfase_C_sf"/>
</dbReference>
<dbReference type="Gene3D" id="3.40.30.10">
    <property type="entry name" value="Glutaredoxin"/>
    <property type="match status" value="1"/>
</dbReference>
<dbReference type="Proteomes" id="UP001231189">
    <property type="component" value="Unassembled WGS sequence"/>
</dbReference>
<dbReference type="SFLD" id="SFLDG00358">
    <property type="entry name" value="Main_(cytGST)"/>
    <property type="match status" value="1"/>
</dbReference>
<evidence type="ECO:0000313" key="3">
    <source>
        <dbReference type="Proteomes" id="UP001231189"/>
    </source>
</evidence>
<dbReference type="GO" id="GO:0006749">
    <property type="term" value="P:glutathione metabolic process"/>
    <property type="evidence" value="ECO:0007669"/>
    <property type="project" value="InterPro"/>
</dbReference>
<evidence type="ECO:0000259" key="1">
    <source>
        <dbReference type="PROSITE" id="PS50404"/>
    </source>
</evidence>
<dbReference type="SFLD" id="SFLDS00019">
    <property type="entry name" value="Glutathione_Transferase_(cytos"/>
    <property type="match status" value="1"/>
</dbReference>
<gene>
    <name evidence="2" type="ORF">QYE76_058065</name>
</gene>
<dbReference type="Pfam" id="PF00043">
    <property type="entry name" value="GST_C"/>
    <property type="match status" value="1"/>
</dbReference>
<dbReference type="FunFam" id="3.40.30.10:FF:000200">
    <property type="entry name" value="Glutathione S-transferase"/>
    <property type="match status" value="1"/>
</dbReference>
<dbReference type="PROSITE" id="PS50404">
    <property type="entry name" value="GST_NTER"/>
    <property type="match status" value="1"/>
</dbReference>
<comment type="caution">
    <text evidence="2">The sequence shown here is derived from an EMBL/GenBank/DDBJ whole genome shotgun (WGS) entry which is preliminary data.</text>
</comment>
<dbReference type="GO" id="GO:0005737">
    <property type="term" value="C:cytoplasm"/>
    <property type="evidence" value="ECO:0007669"/>
    <property type="project" value="TreeGrafter"/>
</dbReference>
<accession>A0AAD8T644</accession>
<keyword evidence="3" id="KW-1185">Reference proteome</keyword>
<dbReference type="SUPFAM" id="SSF47616">
    <property type="entry name" value="GST C-terminal domain-like"/>
    <property type="match status" value="1"/>
</dbReference>
<dbReference type="InterPro" id="IPR004046">
    <property type="entry name" value="GST_C"/>
</dbReference>
<dbReference type="CDD" id="cd03058">
    <property type="entry name" value="GST_N_Tau"/>
    <property type="match status" value="1"/>
</dbReference>
<protein>
    <recommendedName>
        <fullName evidence="1">GST N-terminal domain-containing protein</fullName>
    </recommendedName>
</protein>
<sequence length="215" mass="23984">MSEPTVKLIGCFGSPFVLRAEVALRLKGVPYELIEEDLSHKSDLLLKHNPVHQKVPVLVHGDRTAICESLVILEYVDEAFDGPPLLPSEPLARATARFWASFVDKQVAAARETKANLTLVQGQLPEGKRFFGGDAIGYLDIVLGGIAHWMEMFEEITGVPLLPEEEHQALRRWARAYTADEIVRQCLPDRDRLLAALTPKRDTFVSIAKAMTTKK</sequence>
<dbReference type="PANTHER" id="PTHR11260:SF647">
    <property type="entry name" value="GLUTATHIONE S-TRANSFERASE"/>
    <property type="match status" value="1"/>
</dbReference>
<dbReference type="InterPro" id="IPR045074">
    <property type="entry name" value="GST_C_Tau"/>
</dbReference>
<proteinExistence type="predicted"/>
<dbReference type="Pfam" id="PF13409">
    <property type="entry name" value="GST_N_2"/>
    <property type="match status" value="1"/>
</dbReference>
<name>A0AAD8T644_LOLMU</name>
<dbReference type="GO" id="GO:0004364">
    <property type="term" value="F:glutathione transferase activity"/>
    <property type="evidence" value="ECO:0007669"/>
    <property type="project" value="InterPro"/>
</dbReference>
<dbReference type="EMBL" id="JAUUTY010000003">
    <property type="protein sequence ID" value="KAK1669906.1"/>
    <property type="molecule type" value="Genomic_DNA"/>
</dbReference>
<evidence type="ECO:0000313" key="2">
    <source>
        <dbReference type="EMBL" id="KAK1669906.1"/>
    </source>
</evidence>